<evidence type="ECO:0000313" key="1">
    <source>
        <dbReference type="EMBL" id="UXZ98972.1"/>
    </source>
</evidence>
<reference evidence="1" key="1">
    <citation type="submission" date="2021-08" db="EMBL/GenBank/DDBJ databases">
        <title>Complete genome sequence of Pseudomonas phytophila.</title>
        <authorList>
            <person name="Weir B.S."/>
            <person name="Templeton M.D."/>
            <person name="Arshed S."/>
            <person name="Andersen M.T."/>
            <person name="Jayaraman J."/>
        </authorList>
    </citation>
    <scope>NUCLEOTIDE SEQUENCE</scope>
    <source>
        <strain evidence="1">ICMP 23753</strain>
    </source>
</reference>
<keyword evidence="2" id="KW-1185">Reference proteome</keyword>
<gene>
    <name evidence="1" type="ORF">K3169_14400</name>
</gene>
<dbReference type="Proteomes" id="UP001063228">
    <property type="component" value="Chromosome"/>
</dbReference>
<evidence type="ECO:0000313" key="2">
    <source>
        <dbReference type="Proteomes" id="UP001063228"/>
    </source>
</evidence>
<name>A0ABY6FM08_9PSED</name>
<proteinExistence type="predicted"/>
<dbReference type="EMBL" id="CP081201">
    <property type="protein sequence ID" value="UXZ98972.1"/>
    <property type="molecule type" value="Genomic_DNA"/>
</dbReference>
<organism evidence="1 2">
    <name type="scientific">Pseudomonas phytophila</name>
    <dbReference type="NCBI Taxonomy" id="2867264"/>
    <lineage>
        <taxon>Bacteria</taxon>
        <taxon>Pseudomonadati</taxon>
        <taxon>Pseudomonadota</taxon>
        <taxon>Gammaproteobacteria</taxon>
        <taxon>Pseudomonadales</taxon>
        <taxon>Pseudomonadaceae</taxon>
        <taxon>Pseudomonas</taxon>
    </lineage>
</organism>
<accession>A0ABY6FM08</accession>
<dbReference type="RefSeq" id="WP_263272109.1">
    <property type="nucleotide sequence ID" value="NZ_CP081201.1"/>
</dbReference>
<protein>
    <submittedName>
        <fullName evidence="1">Uncharacterized protein</fullName>
    </submittedName>
</protein>
<sequence>MKKYLYGKERFLKGLIEGKKGIRLSDIAYYSIMENENMRDDELAKEFYYDKNQIQLTIAGRTLNPLEMSANPSFVVSPYRCFCVCLSGKNNDPELFDRFKADVCIEIDVKKLVSFLTVAASNFEGMTVVHNPVDYYPAIMVGPLPDFNAAVFYKRDIYKVEDEYRIALTVPMHREYFKSQDGELVRIFSDDSEDLRHMSVDGNEEWINRSYVTAVTYRNHSSESGSASPASLS</sequence>